<keyword evidence="1" id="KW-1133">Transmembrane helix</keyword>
<evidence type="ECO:0000313" key="3">
    <source>
        <dbReference type="Proteomes" id="UP001141552"/>
    </source>
</evidence>
<keyword evidence="1" id="KW-0812">Transmembrane</keyword>
<protein>
    <submittedName>
        <fullName evidence="2">Uncharacterized protein</fullName>
    </submittedName>
</protein>
<reference evidence="2" key="2">
    <citation type="journal article" date="2023" name="Plants (Basel)">
        <title>Annotation of the Turnera subulata (Passifloraceae) Draft Genome Reveals the S-Locus Evolved after the Divergence of Turneroideae from Passifloroideae in a Stepwise Manner.</title>
        <authorList>
            <person name="Henning P.M."/>
            <person name="Roalson E.H."/>
            <person name="Mir W."/>
            <person name="McCubbin A.G."/>
            <person name="Shore J.S."/>
        </authorList>
    </citation>
    <scope>NUCLEOTIDE SEQUENCE</scope>
    <source>
        <strain evidence="2">F60SS</strain>
    </source>
</reference>
<keyword evidence="1" id="KW-0472">Membrane</keyword>
<dbReference type="Proteomes" id="UP001141552">
    <property type="component" value="Unassembled WGS sequence"/>
</dbReference>
<proteinExistence type="predicted"/>
<dbReference type="AlphaFoldDB" id="A0A9Q0GK45"/>
<evidence type="ECO:0000313" key="2">
    <source>
        <dbReference type="EMBL" id="KAJ4851018.1"/>
    </source>
</evidence>
<comment type="caution">
    <text evidence="2">The sequence shown here is derived from an EMBL/GenBank/DDBJ whole genome shotgun (WGS) entry which is preliminary data.</text>
</comment>
<dbReference type="PANTHER" id="PTHR36003:SF5">
    <property type="entry name" value="TONB-DEPENDENT HEME RECEPTOR A"/>
    <property type="match status" value="1"/>
</dbReference>
<feature type="transmembrane region" description="Helical" evidence="1">
    <location>
        <begin position="212"/>
        <end position="231"/>
    </location>
</feature>
<dbReference type="OrthoDB" id="521730at2759"/>
<reference evidence="2" key="1">
    <citation type="submission" date="2022-02" db="EMBL/GenBank/DDBJ databases">
        <authorList>
            <person name="Henning P.M."/>
            <person name="McCubbin A.G."/>
            <person name="Shore J.S."/>
        </authorList>
    </citation>
    <scope>NUCLEOTIDE SEQUENCE</scope>
    <source>
        <strain evidence="2">F60SS</strain>
        <tissue evidence="2">Leaves</tissue>
    </source>
</reference>
<evidence type="ECO:0000256" key="1">
    <source>
        <dbReference type="SAM" id="Phobius"/>
    </source>
</evidence>
<feature type="transmembrane region" description="Helical" evidence="1">
    <location>
        <begin position="96"/>
        <end position="114"/>
    </location>
</feature>
<dbReference type="PANTHER" id="PTHR36003">
    <property type="entry name" value="TONB-DEPENDENT HEME RECEPTOR A"/>
    <property type="match status" value="1"/>
</dbReference>
<keyword evidence="3" id="KW-1185">Reference proteome</keyword>
<sequence length="241" mass="27322">MGGTISIGMSFATTHKVICNIIQKPNFHQIIQKHLTKLLAASSSLLCKSGNRGIHTTRVKSMGGGGHGHDHNDPYAYMHFKHMYNLDRMKGQKIKMPLAVFTAFSIGIFVPLWAPNRLSSHGVEQRHQIRRQAARRLRLAFLQVRFDLTYREKRCQVVLRPLRPFLKANRGIHTTGVKRMSGGHAHGHDEPFYLHAKHMYNLDRMKGQKIKMPLAVFSAVFIGTAVPIWAVHFQQKKTASG</sequence>
<organism evidence="2 3">
    <name type="scientific">Turnera subulata</name>
    <dbReference type="NCBI Taxonomy" id="218843"/>
    <lineage>
        <taxon>Eukaryota</taxon>
        <taxon>Viridiplantae</taxon>
        <taxon>Streptophyta</taxon>
        <taxon>Embryophyta</taxon>
        <taxon>Tracheophyta</taxon>
        <taxon>Spermatophyta</taxon>
        <taxon>Magnoliopsida</taxon>
        <taxon>eudicotyledons</taxon>
        <taxon>Gunneridae</taxon>
        <taxon>Pentapetalae</taxon>
        <taxon>rosids</taxon>
        <taxon>fabids</taxon>
        <taxon>Malpighiales</taxon>
        <taxon>Passifloraceae</taxon>
        <taxon>Turnera</taxon>
    </lineage>
</organism>
<gene>
    <name evidence="2" type="ORF">Tsubulata_024162</name>
</gene>
<dbReference type="EMBL" id="JAKUCV010000161">
    <property type="protein sequence ID" value="KAJ4851018.1"/>
    <property type="molecule type" value="Genomic_DNA"/>
</dbReference>
<accession>A0A9Q0GK45</accession>
<name>A0A9Q0GK45_9ROSI</name>